<dbReference type="InterPro" id="IPR013332">
    <property type="entry name" value="KPR_N"/>
</dbReference>
<dbReference type="STRING" id="360412.LARV_03761"/>
<proteinExistence type="predicted"/>
<evidence type="ECO:0000313" key="3">
    <source>
        <dbReference type="Proteomes" id="UP000055060"/>
    </source>
</evidence>
<dbReference type="AlphaFoldDB" id="A0A0K8MY69"/>
<reference evidence="2" key="1">
    <citation type="submission" date="2015-07" db="EMBL/GenBank/DDBJ databases">
        <title>Draft Genome Sequences of Anaerolinea thermolimosa IMO-1, Bellilinea caldifistulae GOMI-1, Leptolinea tardivitalis YMTK-2, Levilinea saccharolytica KIBI-1,Longilinea arvoryzae KOME-1, Previously Described as Members of the Anaerolineaceae (Chloroflexi).</title>
        <authorList>
            <person name="Sekiguchi Y."/>
            <person name="Ohashi A."/>
            <person name="Matsuura N."/>
            <person name="Tourlousse M.D."/>
        </authorList>
    </citation>
    <scope>NUCLEOTIDE SEQUENCE [LARGE SCALE GENOMIC DNA]</scope>
    <source>
        <strain evidence="2">KOME-1</strain>
    </source>
</reference>
<name>A0A0K8MY69_9CHLR</name>
<gene>
    <name evidence="2" type="ORF">LARV_03761</name>
</gene>
<dbReference type="EMBL" id="DF967973">
    <property type="protein sequence ID" value="GAP15966.1"/>
    <property type="molecule type" value="Genomic_DNA"/>
</dbReference>
<evidence type="ECO:0000259" key="1">
    <source>
        <dbReference type="Pfam" id="PF02558"/>
    </source>
</evidence>
<protein>
    <submittedName>
        <fullName evidence="2">Ketopantoate reductase</fullName>
    </submittedName>
</protein>
<keyword evidence="3" id="KW-1185">Reference proteome</keyword>
<organism evidence="2">
    <name type="scientific">Longilinea arvoryzae</name>
    <dbReference type="NCBI Taxonomy" id="360412"/>
    <lineage>
        <taxon>Bacteria</taxon>
        <taxon>Bacillati</taxon>
        <taxon>Chloroflexota</taxon>
        <taxon>Anaerolineae</taxon>
        <taxon>Anaerolineales</taxon>
        <taxon>Anaerolineaceae</taxon>
        <taxon>Longilinea</taxon>
    </lineage>
</organism>
<dbReference type="OrthoDB" id="9793586at2"/>
<feature type="domain" description="Ketopantoate reductase N-terminal" evidence="1">
    <location>
        <begin position="3"/>
        <end position="138"/>
    </location>
</feature>
<dbReference type="InterPro" id="IPR036291">
    <property type="entry name" value="NAD(P)-bd_dom_sf"/>
</dbReference>
<sequence>MKILVFGAGVLGSVYAARLQRSGQDVTILARGERLDQIRENGILLREQGQDEVAVTPVRVIDHLEPDELYDWILVILRRNQLEGALATLRANPASPNILFMFNNASGWTELADAVGSRRVVLGFPGAGGGREEGVVSYLIAPREGQPTTVGELDGRITPRLRQMCAIFEQAGFPAAISPNMDAWLKTHAVLVSPIANAVYMAGGSTHRLAETRDGLILLVRAIKEGLEALVAQGIPVTPRRYELLRWLPEPLLVAVLHKSLVSERAELGLARHANAARDEMHLLAVQVRALIAQSGLPAPAFEMLAGYLEPSAEPAEAGSAELALDWQPLIKAGITLGVGLLVLGRLCRRRKCCCCGKKKK</sequence>
<dbReference type="Proteomes" id="UP000055060">
    <property type="component" value="Unassembled WGS sequence"/>
</dbReference>
<accession>A0A0K8MY69</accession>
<dbReference type="Gene3D" id="3.40.50.720">
    <property type="entry name" value="NAD(P)-binding Rossmann-like Domain"/>
    <property type="match status" value="1"/>
</dbReference>
<dbReference type="SUPFAM" id="SSF51735">
    <property type="entry name" value="NAD(P)-binding Rossmann-fold domains"/>
    <property type="match status" value="1"/>
</dbReference>
<dbReference type="Pfam" id="PF02558">
    <property type="entry name" value="ApbA"/>
    <property type="match status" value="1"/>
</dbReference>
<evidence type="ECO:0000313" key="2">
    <source>
        <dbReference type="EMBL" id="GAP15966.1"/>
    </source>
</evidence>
<dbReference type="RefSeq" id="WP_075075364.1">
    <property type="nucleotide sequence ID" value="NZ_DF967973.1"/>
</dbReference>